<protein>
    <submittedName>
        <fullName evidence="2">Amidohydrolase</fullName>
    </submittedName>
</protein>
<dbReference type="InterPro" id="IPR051781">
    <property type="entry name" value="Metallo-dep_Hydrolase"/>
</dbReference>
<dbReference type="InterPro" id="IPR006680">
    <property type="entry name" value="Amidohydro-rel"/>
</dbReference>
<dbReference type="PATRIC" id="fig|477184.5.peg.2557"/>
<dbReference type="Gene3D" id="3.20.20.140">
    <property type="entry name" value="Metal-dependent hydrolases"/>
    <property type="match status" value="1"/>
</dbReference>
<dbReference type="PANTHER" id="PTHR43135:SF3">
    <property type="entry name" value="ALPHA-D-RIBOSE 1-METHYLPHOSPHONATE 5-TRIPHOSPHATE DIPHOSPHATASE"/>
    <property type="match status" value="1"/>
</dbReference>
<evidence type="ECO:0000313" key="3">
    <source>
        <dbReference type="Proteomes" id="UP000003113"/>
    </source>
</evidence>
<dbReference type="eggNOG" id="COG1228">
    <property type="taxonomic scope" value="Bacteria"/>
</dbReference>
<name>H0F6X6_9BURK</name>
<reference evidence="2 3" key="1">
    <citation type="journal article" date="2012" name="J. Bacteriol.">
        <title>Genome sequence of the highly efficient arsenite-oxidizing bacterium Achromobacter arsenitoxydans SY8.</title>
        <authorList>
            <person name="Li X."/>
            <person name="Hu Y."/>
            <person name="Gong J."/>
            <person name="Lin Y."/>
            <person name="Johnstone L."/>
            <person name="Rensing C."/>
            <person name="Wang G."/>
        </authorList>
    </citation>
    <scope>NUCLEOTIDE SEQUENCE [LARGE SCALE GENOMIC DNA]</scope>
    <source>
        <strain evidence="2 3">SY8</strain>
    </source>
</reference>
<dbReference type="SUPFAM" id="SSF51338">
    <property type="entry name" value="Composite domain of metallo-dependent hydrolases"/>
    <property type="match status" value="2"/>
</dbReference>
<dbReference type="InterPro" id="IPR057744">
    <property type="entry name" value="OTAase-like"/>
</dbReference>
<dbReference type="EMBL" id="AGUF01000046">
    <property type="protein sequence ID" value="EHK66034.1"/>
    <property type="molecule type" value="Genomic_DNA"/>
</dbReference>
<dbReference type="GO" id="GO:0016810">
    <property type="term" value="F:hydrolase activity, acting on carbon-nitrogen (but not peptide) bonds"/>
    <property type="evidence" value="ECO:0007669"/>
    <property type="project" value="InterPro"/>
</dbReference>
<gene>
    <name evidence="2" type="ORF">KYC_12933</name>
</gene>
<organism evidence="2 3">
    <name type="scientific">Achromobacter arsenitoxydans SY8</name>
    <dbReference type="NCBI Taxonomy" id="477184"/>
    <lineage>
        <taxon>Bacteria</taxon>
        <taxon>Pseudomonadati</taxon>
        <taxon>Pseudomonadota</taxon>
        <taxon>Betaproteobacteria</taxon>
        <taxon>Burkholderiales</taxon>
        <taxon>Alcaligenaceae</taxon>
        <taxon>Achromobacter</taxon>
    </lineage>
</organism>
<dbReference type="CDD" id="cd01299">
    <property type="entry name" value="Met_dep_hydrolase_A"/>
    <property type="match status" value="1"/>
</dbReference>
<dbReference type="Proteomes" id="UP000003113">
    <property type="component" value="Unassembled WGS sequence"/>
</dbReference>
<dbReference type="STRING" id="477184.KYC_12933"/>
<dbReference type="InterPro" id="IPR032466">
    <property type="entry name" value="Metal_Hydrolase"/>
</dbReference>
<proteinExistence type="predicted"/>
<dbReference type="Pfam" id="PF01979">
    <property type="entry name" value="Amidohydro_1"/>
    <property type="match status" value="1"/>
</dbReference>
<sequence length="438" mass="46721">MPGAEQAPAAAAATAAADSRILFENVRIFDGVSADLSPPSSVLVHGNLIEKVSRDKIAADGARVVDGGGRTLMPGLIDMHWHSMFVGVPLQVAMTQDPTYINIVAGVEARKTLMRGFTTVRDMGGSAFSLKRAVDQGVIPGPRIYPSGAMITVTSGHGDFRSMSDLPRTLGAPGSRHDLAGDSTIADSPDEVRLRTREQLMQGATQVKLTGGGGVSSPHSPLDVVTFTEAELKAAVDAAKDWGTYVAVHAYTPVAIQRAIRAGVQSIEHASLMDEETAQMMAKSGAWLSTQPFPDALADAFPRGSDEWQKAQEVFAGTDKTYQLAIKHKLKTAFGTDILFSSQLAEQQGNILASLTRWYTPAQTLIMATGTNAELLKLSGLRNPYRGDLGVVREGALADLILVDGDPIQNIRLIGDPEKNFLLIMKDGVIYKDAATAR</sequence>
<keyword evidence="3" id="KW-1185">Reference proteome</keyword>
<dbReference type="InterPro" id="IPR011059">
    <property type="entry name" value="Metal-dep_hydrolase_composite"/>
</dbReference>
<dbReference type="PANTHER" id="PTHR43135">
    <property type="entry name" value="ALPHA-D-RIBOSE 1-METHYLPHOSPHONATE 5-TRIPHOSPHATE DIPHOSPHATASE"/>
    <property type="match status" value="1"/>
</dbReference>
<dbReference type="SUPFAM" id="SSF51556">
    <property type="entry name" value="Metallo-dependent hydrolases"/>
    <property type="match status" value="1"/>
</dbReference>
<keyword evidence="2" id="KW-0378">Hydrolase</keyword>
<feature type="domain" description="Amidohydrolase-related" evidence="1">
    <location>
        <begin position="71"/>
        <end position="427"/>
    </location>
</feature>
<accession>H0F6X6</accession>
<comment type="caution">
    <text evidence="2">The sequence shown here is derived from an EMBL/GenBank/DDBJ whole genome shotgun (WGS) entry which is preliminary data.</text>
</comment>
<dbReference type="Gene3D" id="2.30.40.10">
    <property type="entry name" value="Urease, subunit C, domain 1"/>
    <property type="match status" value="1"/>
</dbReference>
<evidence type="ECO:0000259" key="1">
    <source>
        <dbReference type="Pfam" id="PF01979"/>
    </source>
</evidence>
<evidence type="ECO:0000313" key="2">
    <source>
        <dbReference type="EMBL" id="EHK66034.1"/>
    </source>
</evidence>
<dbReference type="AlphaFoldDB" id="H0F6X6"/>